<gene>
    <name evidence="2" type="ORF">BASA50_009592</name>
</gene>
<dbReference type="Pfam" id="PF09814">
    <property type="entry name" value="HECT_2"/>
    <property type="match status" value="1"/>
</dbReference>
<dbReference type="InterPro" id="IPR019193">
    <property type="entry name" value="UBQ-conj_enz_E2-bd_prot"/>
</dbReference>
<proteinExistence type="predicted"/>
<feature type="region of interest" description="Disordered" evidence="1">
    <location>
        <begin position="119"/>
        <end position="138"/>
    </location>
</feature>
<accession>A0ABQ8F101</accession>
<organism evidence="2 3">
    <name type="scientific">Batrachochytrium salamandrivorans</name>
    <dbReference type="NCBI Taxonomy" id="1357716"/>
    <lineage>
        <taxon>Eukaryota</taxon>
        <taxon>Fungi</taxon>
        <taxon>Fungi incertae sedis</taxon>
        <taxon>Chytridiomycota</taxon>
        <taxon>Chytridiomycota incertae sedis</taxon>
        <taxon>Chytridiomycetes</taxon>
        <taxon>Rhizophydiales</taxon>
        <taxon>Rhizophydiales incertae sedis</taxon>
        <taxon>Batrachochytrium</taxon>
    </lineage>
</organism>
<comment type="caution">
    <text evidence="2">The sequence shown here is derived from an EMBL/GenBank/DDBJ whole genome shotgun (WGS) entry which is preliminary data.</text>
</comment>
<sequence length="460" mass="51768">MSYSDYSQEYSITTGTTTTTTTGSDKEDAARWLSCEVLSNVGQLKIVLSPHVNHPYTQILLTPTTLELRNSSTSRPRMMLPETTASLRLTLPLMIDPTSLKLSQSRHYITLSLSQRLLSNSTSSTPSTTGSTPSLPRGEDIDISSNWLSSRLLCCHNCQHVLAGSIGHSSSDSPIHQQPSETTPVSTSDLIFKRYIDLPSQYWHEMLECWACHHEDYSSTLQGQQGGLILAQRDAVLVGDSYFIVHPANMCMDSLMIVYTGNESIFNSTRWIRIVCRRCRNPVGECFMESGTSSDSLDLNQVQIVKLFKYRVDVVMSTGSTMYTPFVDCFVSEILEIAKAHATYRFYVHDEDSLDEIQPVLYLWLFSTNIQATRIRGSGVIRPPYRPAIKVLYKMCDKVDVEQASTQGKQTTERLYIASDLVANLIQRLRKNAIEQLPTSERRLFGFEASVLYTRAWSDG</sequence>
<feature type="compositionally biased region" description="Low complexity" evidence="1">
    <location>
        <begin position="119"/>
        <end position="136"/>
    </location>
</feature>
<reference evidence="2 3" key="1">
    <citation type="submission" date="2021-02" db="EMBL/GenBank/DDBJ databases">
        <title>Variation within the Batrachochytrium salamandrivorans European outbreak.</title>
        <authorList>
            <person name="Kelly M."/>
            <person name="Pasmans F."/>
            <person name="Shea T.P."/>
            <person name="Munoz J.F."/>
            <person name="Carranza S."/>
            <person name="Cuomo C.A."/>
            <person name="Martel A."/>
        </authorList>
    </citation>
    <scope>NUCLEOTIDE SEQUENCE [LARGE SCALE GENOMIC DNA]</scope>
    <source>
        <strain evidence="2 3">AMFP18/2</strain>
    </source>
</reference>
<protein>
    <recommendedName>
        <fullName evidence="4">Ubiquitin-conjugating enzyme E2C-binding protein</fullName>
    </recommendedName>
</protein>
<keyword evidence="3" id="KW-1185">Reference proteome</keyword>
<dbReference type="PANTHER" id="PTHR31531:SF2">
    <property type="entry name" value="E3 UBIQUITIN-PROTEIN LIGASE E3D"/>
    <property type="match status" value="1"/>
</dbReference>
<dbReference type="Proteomes" id="UP001648503">
    <property type="component" value="Unassembled WGS sequence"/>
</dbReference>
<evidence type="ECO:0000313" key="2">
    <source>
        <dbReference type="EMBL" id="KAH6590179.1"/>
    </source>
</evidence>
<dbReference type="EMBL" id="JAFCIX010000436">
    <property type="protein sequence ID" value="KAH6590179.1"/>
    <property type="molecule type" value="Genomic_DNA"/>
</dbReference>
<evidence type="ECO:0008006" key="4">
    <source>
        <dbReference type="Google" id="ProtNLM"/>
    </source>
</evidence>
<dbReference type="PANTHER" id="PTHR31531">
    <property type="entry name" value="E3 UBIQUITIN-PROTEIN LIGASE E3D FAMILY MEMBER"/>
    <property type="match status" value="1"/>
</dbReference>
<evidence type="ECO:0000313" key="3">
    <source>
        <dbReference type="Proteomes" id="UP001648503"/>
    </source>
</evidence>
<evidence type="ECO:0000256" key="1">
    <source>
        <dbReference type="SAM" id="MobiDB-lite"/>
    </source>
</evidence>
<name>A0ABQ8F101_9FUNG</name>